<feature type="compositionally biased region" description="Polar residues" evidence="1">
    <location>
        <begin position="26"/>
        <end position="39"/>
    </location>
</feature>
<dbReference type="PANTHER" id="PTHR36810:SF1">
    <property type="entry name" value="OS05G0232200 PROTEIN"/>
    <property type="match status" value="1"/>
</dbReference>
<feature type="compositionally biased region" description="Basic and acidic residues" evidence="1">
    <location>
        <begin position="136"/>
        <end position="171"/>
    </location>
</feature>
<feature type="region of interest" description="Disordered" evidence="1">
    <location>
        <begin position="26"/>
        <end position="53"/>
    </location>
</feature>
<dbReference type="PANTHER" id="PTHR36810">
    <property type="entry name" value="BNACNNG47150D PROTEIN"/>
    <property type="match status" value="1"/>
</dbReference>
<gene>
    <name evidence="2" type="ORF">HAX54_031256</name>
</gene>
<name>A0ABS8V9C2_DATST</name>
<dbReference type="EMBL" id="JACEIK010003947">
    <property type="protein sequence ID" value="MCD9643638.1"/>
    <property type="molecule type" value="Genomic_DNA"/>
</dbReference>
<comment type="caution">
    <text evidence="2">The sequence shown here is derived from an EMBL/GenBank/DDBJ whole genome shotgun (WGS) entry which is preliminary data.</text>
</comment>
<protein>
    <submittedName>
        <fullName evidence="2">Uncharacterized protein</fullName>
    </submittedName>
</protein>
<sequence>MLNTKELQSPCEMHLHHLCPSEMSFQNATDRSEANSSSPVKEGVEIQYSEPDRPSVKKLQTQLIHDYIAVKPVYDQDAQSILKMDVAGKKQSLSQQKIFDPSNKPEDQSAQSMLRIDVAAKKESVSQKMIVYPSNKPEDRSAHSMLKTDVDTKKESISQKKNDASSNKSEDQDTWSVLKMDVAAKKEPVSQKKIVDSSNEPEDQGILEKTPSSVRKMISAFETSFTQKKGTRSITRTRASKSQPNLVAMGGSLKDLDPDNTSRPNKMSALRLERPLNTVDLPEPQINIGKRGDSSSLEQDIVGTGQRVFHEQLKQSSVHTVPFNEAGSSLQETFRFAKKESNTVAASPVDVMRLSNLEIATSSQTTGVAHPDMLKANNLAADQDCFHDPSVAEKRNREIRSETSNLKPKLIAYCANELYDSENSGAWIFPDNKKRLCMTTAGKNIVHLSENRHIGLDDHQRNKKPFMQETTGKVLSILADLF</sequence>
<accession>A0ABS8V9C2</accession>
<feature type="region of interest" description="Disordered" evidence="1">
    <location>
        <begin position="132"/>
        <end position="174"/>
    </location>
</feature>
<proteinExistence type="predicted"/>
<reference evidence="2 3" key="1">
    <citation type="journal article" date="2021" name="BMC Genomics">
        <title>Datura genome reveals duplications of psychoactive alkaloid biosynthetic genes and high mutation rate following tissue culture.</title>
        <authorList>
            <person name="Rajewski A."/>
            <person name="Carter-House D."/>
            <person name="Stajich J."/>
            <person name="Litt A."/>
        </authorList>
    </citation>
    <scope>NUCLEOTIDE SEQUENCE [LARGE SCALE GENOMIC DNA]</scope>
    <source>
        <strain evidence="2">AR-01</strain>
    </source>
</reference>
<evidence type="ECO:0000313" key="3">
    <source>
        <dbReference type="Proteomes" id="UP000823775"/>
    </source>
</evidence>
<keyword evidence="3" id="KW-1185">Reference proteome</keyword>
<evidence type="ECO:0000256" key="1">
    <source>
        <dbReference type="SAM" id="MobiDB-lite"/>
    </source>
</evidence>
<evidence type="ECO:0000313" key="2">
    <source>
        <dbReference type="EMBL" id="MCD9643638.1"/>
    </source>
</evidence>
<dbReference type="Proteomes" id="UP000823775">
    <property type="component" value="Unassembled WGS sequence"/>
</dbReference>
<organism evidence="2 3">
    <name type="scientific">Datura stramonium</name>
    <name type="common">Jimsonweed</name>
    <name type="synonym">Common thornapple</name>
    <dbReference type="NCBI Taxonomy" id="4076"/>
    <lineage>
        <taxon>Eukaryota</taxon>
        <taxon>Viridiplantae</taxon>
        <taxon>Streptophyta</taxon>
        <taxon>Embryophyta</taxon>
        <taxon>Tracheophyta</taxon>
        <taxon>Spermatophyta</taxon>
        <taxon>Magnoliopsida</taxon>
        <taxon>eudicotyledons</taxon>
        <taxon>Gunneridae</taxon>
        <taxon>Pentapetalae</taxon>
        <taxon>asterids</taxon>
        <taxon>lamiids</taxon>
        <taxon>Solanales</taxon>
        <taxon>Solanaceae</taxon>
        <taxon>Solanoideae</taxon>
        <taxon>Datureae</taxon>
        <taxon>Datura</taxon>
    </lineage>
</organism>